<protein>
    <submittedName>
        <fullName evidence="2">Cell division protein FtsL</fullName>
    </submittedName>
</protein>
<feature type="chain" id="PRO_5032737988" evidence="1">
    <location>
        <begin position="25"/>
        <end position="73"/>
    </location>
</feature>
<evidence type="ECO:0000313" key="2">
    <source>
        <dbReference type="EMBL" id="MBB6130595.1"/>
    </source>
</evidence>
<keyword evidence="2" id="KW-0132">Cell division</keyword>
<name>A0A841JQM1_9SPHI</name>
<sequence length="73" mass="8093">MKIRKLHLFVLLSLLITAVNTANAQTKVGIKAGVNTSLNSLFYYAMCTGGIACRNRFHNLFTDDLVSLNKLSF</sequence>
<comment type="caution">
    <text evidence="2">The sequence shown here is derived from an EMBL/GenBank/DDBJ whole genome shotgun (WGS) entry which is preliminary data.</text>
</comment>
<proteinExistence type="predicted"/>
<feature type="signal peptide" evidence="1">
    <location>
        <begin position="1"/>
        <end position="24"/>
    </location>
</feature>
<dbReference type="GO" id="GO:0051301">
    <property type="term" value="P:cell division"/>
    <property type="evidence" value="ECO:0007669"/>
    <property type="project" value="UniProtKB-KW"/>
</dbReference>
<gene>
    <name evidence="2" type="ORF">HDF22_004738</name>
</gene>
<reference evidence="2 3" key="1">
    <citation type="submission" date="2020-08" db="EMBL/GenBank/DDBJ databases">
        <title>Genomic Encyclopedia of Type Strains, Phase IV (KMG-V): Genome sequencing to study the core and pangenomes of soil and plant-associated prokaryotes.</title>
        <authorList>
            <person name="Whitman W."/>
        </authorList>
    </citation>
    <scope>NUCLEOTIDE SEQUENCE [LARGE SCALE GENOMIC DNA]</scope>
    <source>
        <strain evidence="2 3">MP601</strain>
    </source>
</reference>
<organism evidence="2 3">
    <name type="scientific">Mucilaginibacter lappiensis</name>
    <dbReference type="NCBI Taxonomy" id="354630"/>
    <lineage>
        <taxon>Bacteria</taxon>
        <taxon>Pseudomonadati</taxon>
        <taxon>Bacteroidota</taxon>
        <taxon>Sphingobacteriia</taxon>
        <taxon>Sphingobacteriales</taxon>
        <taxon>Sphingobacteriaceae</taxon>
        <taxon>Mucilaginibacter</taxon>
    </lineage>
</organism>
<evidence type="ECO:0000256" key="1">
    <source>
        <dbReference type="SAM" id="SignalP"/>
    </source>
</evidence>
<accession>A0A841JQM1</accession>
<keyword evidence="1" id="KW-0732">Signal</keyword>
<evidence type="ECO:0000313" key="3">
    <source>
        <dbReference type="Proteomes" id="UP000548326"/>
    </source>
</evidence>
<dbReference type="RefSeq" id="WP_183589326.1">
    <property type="nucleotide sequence ID" value="NZ_JACHCA010000016.1"/>
</dbReference>
<keyword evidence="2" id="KW-0131">Cell cycle</keyword>
<dbReference type="EMBL" id="JACHCA010000016">
    <property type="protein sequence ID" value="MBB6130595.1"/>
    <property type="molecule type" value="Genomic_DNA"/>
</dbReference>
<dbReference type="Proteomes" id="UP000548326">
    <property type="component" value="Unassembled WGS sequence"/>
</dbReference>
<dbReference type="AlphaFoldDB" id="A0A841JQM1"/>